<dbReference type="AlphaFoldDB" id="K6YKW3"/>
<dbReference type="InterPro" id="IPR003474">
    <property type="entry name" value="Glcn_transporter"/>
</dbReference>
<comment type="caution">
    <text evidence="2">The sequence shown here is derived from an EMBL/GenBank/DDBJ whole genome shotgun (WGS) entry which is preliminary data.</text>
</comment>
<dbReference type="PANTHER" id="PTHR30354:SF25">
    <property type="entry name" value="INNER MEMBRANE PERMEASE YGBN"/>
    <property type="match status" value="1"/>
</dbReference>
<dbReference type="RefSeq" id="WP_007105108.1">
    <property type="nucleotide sequence ID" value="NZ_BAER01000057.1"/>
</dbReference>
<sequence length="467" mass="48616">MQNLSVVHEPWYLLSVALGAVLALLWLIVRLRLHAFIALSLVSLLTALCAGIAVIDVVPTLMGSFGGTLASVALLVGLGAMIGKLLEVSGGAQVLADNLVNRFGPDKAPLALGIASLCFGFPIFFDAGLIVMMPIIFSVAHRFNGSVLTYALPAAGAFAVMHAFVPPHPGPVAAAEFLGADISLLLLVGLTIAIPTWFLGAYLYGQYAGKRFDIPLHSLFVSSADSTDSKAAKNELDSVGLPSFASVIFILLLPVFLIFMDTGLNTLIAAQAIAGDSSLVHSLRLLGKTPVALLITLLVSIAIFGRRYGMQKIESWCGESLAPICGVILVTGAGGMFGGVLRASGIGEALAGLLADTGMPLIVAGFIISACLRVAQGSATVALTTTAALLTPMVAVTTGLSAVDLCCLVIAIAGGATVLSHFNDSGFWLVSRLLNMDEKTTLRTWTVMETLLGSIAFIFALTLSWIF</sequence>
<accession>K6YKW3</accession>
<feature type="transmembrane region" description="Helical" evidence="1">
    <location>
        <begin position="402"/>
        <end position="422"/>
    </location>
</feature>
<evidence type="ECO:0000313" key="2">
    <source>
        <dbReference type="EMBL" id="GAC33329.1"/>
    </source>
</evidence>
<evidence type="ECO:0000256" key="1">
    <source>
        <dbReference type="SAM" id="Phobius"/>
    </source>
</evidence>
<dbReference type="OrthoDB" id="9787129at2"/>
<dbReference type="EMBL" id="BAER01000057">
    <property type="protein sequence ID" value="GAC33329.1"/>
    <property type="molecule type" value="Genomic_DNA"/>
</dbReference>
<feature type="transmembrane region" description="Helical" evidence="1">
    <location>
        <begin position="321"/>
        <end position="341"/>
    </location>
</feature>
<feature type="transmembrane region" description="Helical" evidence="1">
    <location>
        <begin position="147"/>
        <end position="165"/>
    </location>
</feature>
<dbReference type="Pfam" id="PF02447">
    <property type="entry name" value="GntP_permease"/>
    <property type="match status" value="1"/>
</dbReference>
<feature type="transmembrane region" description="Helical" evidence="1">
    <location>
        <begin position="239"/>
        <end position="259"/>
    </location>
</feature>
<keyword evidence="3" id="KW-1185">Reference proteome</keyword>
<keyword evidence="1" id="KW-1133">Transmembrane helix</keyword>
<dbReference type="NCBIfam" id="TIGR00791">
    <property type="entry name" value="gntP"/>
    <property type="match status" value="1"/>
</dbReference>
<name>K6YKW3_9ALTE</name>
<dbReference type="PANTHER" id="PTHR30354">
    <property type="entry name" value="GNT FAMILY GLUCONATE TRANSPORTER"/>
    <property type="match status" value="1"/>
</dbReference>
<dbReference type="Proteomes" id="UP000006322">
    <property type="component" value="Unassembled WGS sequence"/>
</dbReference>
<dbReference type="GO" id="GO:0015128">
    <property type="term" value="F:gluconate transmembrane transporter activity"/>
    <property type="evidence" value="ECO:0007669"/>
    <property type="project" value="InterPro"/>
</dbReference>
<feature type="transmembrane region" description="Helical" evidence="1">
    <location>
        <begin position="110"/>
        <end position="135"/>
    </location>
</feature>
<gene>
    <name evidence="2" type="primary">gntP</name>
    <name evidence="2" type="ORF">GPLA_2424</name>
</gene>
<keyword evidence="1" id="KW-0812">Transmembrane</keyword>
<feature type="transmembrane region" description="Helical" evidence="1">
    <location>
        <begin position="291"/>
        <end position="309"/>
    </location>
</feature>
<feature type="transmembrane region" description="Helical" evidence="1">
    <location>
        <begin position="35"/>
        <end position="58"/>
    </location>
</feature>
<dbReference type="GO" id="GO:0005886">
    <property type="term" value="C:plasma membrane"/>
    <property type="evidence" value="ECO:0007669"/>
    <property type="project" value="TreeGrafter"/>
</dbReference>
<reference evidence="3" key="1">
    <citation type="journal article" date="2014" name="Environ. Microbiol.">
        <title>Comparative genomics of the marine bacterial genus Glaciecola reveals the high degree of genomic diversity and genomic characteristic for cold adaptation.</title>
        <authorList>
            <person name="Qin Q.L."/>
            <person name="Xie B.B."/>
            <person name="Yu Y."/>
            <person name="Shu Y.L."/>
            <person name="Rong J.C."/>
            <person name="Zhang Y.J."/>
            <person name="Zhao D.L."/>
            <person name="Chen X.L."/>
            <person name="Zhang X.Y."/>
            <person name="Chen B."/>
            <person name="Zhou B.C."/>
            <person name="Zhang Y.Z."/>
        </authorList>
    </citation>
    <scope>NUCLEOTIDE SEQUENCE [LARGE SCALE GENOMIC DNA]</scope>
    <source>
        <strain evidence="3">LMG 21857</strain>
    </source>
</reference>
<keyword evidence="1" id="KW-0472">Membrane</keyword>
<proteinExistence type="predicted"/>
<organism evidence="2 3">
    <name type="scientific">Paraglaciecola polaris LMG 21857</name>
    <dbReference type="NCBI Taxonomy" id="1129793"/>
    <lineage>
        <taxon>Bacteria</taxon>
        <taxon>Pseudomonadati</taxon>
        <taxon>Pseudomonadota</taxon>
        <taxon>Gammaproteobacteria</taxon>
        <taxon>Alteromonadales</taxon>
        <taxon>Alteromonadaceae</taxon>
        <taxon>Paraglaciecola</taxon>
    </lineage>
</organism>
<evidence type="ECO:0000313" key="3">
    <source>
        <dbReference type="Proteomes" id="UP000006322"/>
    </source>
</evidence>
<dbReference type="STRING" id="1129793.GPLA_2424"/>
<dbReference type="PIRSF" id="PIRSF002746">
    <property type="entry name" value="Gluconate_transporter"/>
    <property type="match status" value="1"/>
</dbReference>
<feature type="transmembrane region" description="Helical" evidence="1">
    <location>
        <begin position="177"/>
        <end position="204"/>
    </location>
</feature>
<feature type="transmembrane region" description="Helical" evidence="1">
    <location>
        <begin position="12"/>
        <end position="29"/>
    </location>
</feature>
<feature type="transmembrane region" description="Helical" evidence="1">
    <location>
        <begin position="442"/>
        <end position="466"/>
    </location>
</feature>
<protein>
    <submittedName>
        <fullName evidence="2">Gluconate permease</fullName>
    </submittedName>
</protein>
<feature type="transmembrane region" description="Helical" evidence="1">
    <location>
        <begin position="361"/>
        <end position="390"/>
    </location>
</feature>